<dbReference type="AlphaFoldDB" id="A0A1W6ZV25"/>
<keyword evidence="3" id="KW-1185">Reference proteome</keyword>
<dbReference type="Pfam" id="PF17938">
    <property type="entry name" value="TetR_C_29"/>
    <property type="match status" value="1"/>
</dbReference>
<dbReference type="PANTHER" id="PTHR30328">
    <property type="entry name" value="TRANSCRIPTIONAL REPRESSOR"/>
    <property type="match status" value="1"/>
</dbReference>
<dbReference type="PANTHER" id="PTHR30328:SF54">
    <property type="entry name" value="HTH-TYPE TRANSCRIPTIONAL REPRESSOR SCO4008"/>
    <property type="match status" value="1"/>
</dbReference>
<sequence length="219" mass="24851">MDAAIPKTKAARRPPGERDPERTRASILAAATGEFTAHGLDGARVDEIARRSGVNKRMIYYYFGDKNGLYLAVLEGSYADIRNAEINMHLTDRDPADAMRELVAFTWNYFIEHPEFLSLLNTENLHRARHLKTSKKIRELHSPLVGIITALLERGVREKVFRTGVDPVQLYVSIASLGFFYMSNRFTLSTIFGRDLSEREALAERGKHIEDVVLGYLRP</sequence>
<proteinExistence type="predicted"/>
<dbReference type="STRING" id="1235591.CAK95_17165"/>
<dbReference type="RefSeq" id="WP_086089011.1">
    <property type="nucleotide sequence ID" value="NZ_CP021112.1"/>
</dbReference>
<dbReference type="GO" id="GO:0003677">
    <property type="term" value="F:DNA binding"/>
    <property type="evidence" value="ECO:0007669"/>
    <property type="project" value="UniProtKB-UniRule"/>
</dbReference>
<dbReference type="SUPFAM" id="SSF48498">
    <property type="entry name" value="Tetracyclin repressor-like, C-terminal domain"/>
    <property type="match status" value="1"/>
</dbReference>
<name>A0A1W6ZV25_9HYPH</name>
<dbReference type="InterPro" id="IPR001647">
    <property type="entry name" value="HTH_TetR"/>
</dbReference>
<gene>
    <name evidence="2" type="ORF">CAK95_17165</name>
</gene>
<dbReference type="OrthoDB" id="2356263at2"/>
<evidence type="ECO:0000256" key="1">
    <source>
        <dbReference type="ARBA" id="ARBA00023125"/>
    </source>
</evidence>
<dbReference type="PROSITE" id="PS50977">
    <property type="entry name" value="HTH_TETR_2"/>
    <property type="match status" value="1"/>
</dbReference>
<dbReference type="InterPro" id="IPR050109">
    <property type="entry name" value="HTH-type_TetR-like_transc_reg"/>
</dbReference>
<keyword evidence="1" id="KW-0238">DNA-binding</keyword>
<dbReference type="Proteomes" id="UP000194137">
    <property type="component" value="Chromosome"/>
</dbReference>
<organism evidence="2 3">
    <name type="scientific">Pseudorhodoplanes sinuspersici</name>
    <dbReference type="NCBI Taxonomy" id="1235591"/>
    <lineage>
        <taxon>Bacteria</taxon>
        <taxon>Pseudomonadati</taxon>
        <taxon>Pseudomonadota</taxon>
        <taxon>Alphaproteobacteria</taxon>
        <taxon>Hyphomicrobiales</taxon>
        <taxon>Pseudorhodoplanes</taxon>
    </lineage>
</organism>
<evidence type="ECO:0000313" key="3">
    <source>
        <dbReference type="Proteomes" id="UP000194137"/>
    </source>
</evidence>
<dbReference type="InterPro" id="IPR009057">
    <property type="entry name" value="Homeodomain-like_sf"/>
</dbReference>
<dbReference type="InterPro" id="IPR036271">
    <property type="entry name" value="Tet_transcr_reg_TetR-rel_C_sf"/>
</dbReference>
<dbReference type="KEGG" id="psin:CAK95_17165"/>
<dbReference type="EMBL" id="CP021112">
    <property type="protein sequence ID" value="ARQ00615.1"/>
    <property type="molecule type" value="Genomic_DNA"/>
</dbReference>
<accession>A0A1W6ZV25</accession>
<dbReference type="Pfam" id="PF00440">
    <property type="entry name" value="TetR_N"/>
    <property type="match status" value="1"/>
</dbReference>
<reference evidence="2 3" key="1">
    <citation type="submission" date="2017-05" db="EMBL/GenBank/DDBJ databases">
        <title>Full genome sequence of Pseudorhodoplanes sinuspersici.</title>
        <authorList>
            <person name="Dastgheib S.M.M."/>
            <person name="Shavandi M."/>
            <person name="Tirandaz H."/>
        </authorList>
    </citation>
    <scope>NUCLEOTIDE SEQUENCE [LARGE SCALE GENOMIC DNA]</scope>
    <source>
        <strain evidence="2 3">RIPI110</strain>
    </source>
</reference>
<dbReference type="Gene3D" id="1.10.357.10">
    <property type="entry name" value="Tetracycline Repressor, domain 2"/>
    <property type="match status" value="1"/>
</dbReference>
<dbReference type="PRINTS" id="PR00455">
    <property type="entry name" value="HTHTETR"/>
</dbReference>
<evidence type="ECO:0000313" key="2">
    <source>
        <dbReference type="EMBL" id="ARQ00615.1"/>
    </source>
</evidence>
<protein>
    <submittedName>
        <fullName evidence="2">TetR family transcriptional regulator</fullName>
    </submittedName>
</protein>
<dbReference type="SUPFAM" id="SSF46689">
    <property type="entry name" value="Homeodomain-like"/>
    <property type="match status" value="1"/>
</dbReference>
<dbReference type="InterPro" id="IPR041474">
    <property type="entry name" value="NicS_C"/>
</dbReference>